<evidence type="ECO:0000313" key="2">
    <source>
        <dbReference type="EMBL" id="ONK80008.1"/>
    </source>
</evidence>
<accession>A0A5P1FP49</accession>
<evidence type="ECO:0000313" key="3">
    <source>
        <dbReference type="Proteomes" id="UP000243459"/>
    </source>
</evidence>
<gene>
    <name evidence="2" type="ORF">A4U43_C01F12790</name>
</gene>
<evidence type="ECO:0000256" key="1">
    <source>
        <dbReference type="SAM" id="MobiDB-lite"/>
    </source>
</evidence>
<dbReference type="Gramene" id="ONK80008">
    <property type="protein sequence ID" value="ONK80008"/>
    <property type="gene ID" value="A4U43_C01F12790"/>
</dbReference>
<reference evidence="3" key="1">
    <citation type="journal article" date="2017" name="Nat. Commun.">
        <title>The asparagus genome sheds light on the origin and evolution of a young Y chromosome.</title>
        <authorList>
            <person name="Harkess A."/>
            <person name="Zhou J."/>
            <person name="Xu C."/>
            <person name="Bowers J.E."/>
            <person name="Van der Hulst R."/>
            <person name="Ayyampalayam S."/>
            <person name="Mercati F."/>
            <person name="Riccardi P."/>
            <person name="McKain M.R."/>
            <person name="Kakrana A."/>
            <person name="Tang H."/>
            <person name="Ray J."/>
            <person name="Groenendijk J."/>
            <person name="Arikit S."/>
            <person name="Mathioni S.M."/>
            <person name="Nakano M."/>
            <person name="Shan H."/>
            <person name="Telgmann-Rauber A."/>
            <person name="Kanno A."/>
            <person name="Yue Z."/>
            <person name="Chen H."/>
            <person name="Li W."/>
            <person name="Chen Y."/>
            <person name="Xu X."/>
            <person name="Zhang Y."/>
            <person name="Luo S."/>
            <person name="Chen H."/>
            <person name="Gao J."/>
            <person name="Mao Z."/>
            <person name="Pires J.C."/>
            <person name="Luo M."/>
            <person name="Kudrna D."/>
            <person name="Wing R.A."/>
            <person name="Meyers B.C."/>
            <person name="Yi K."/>
            <person name="Kong H."/>
            <person name="Lavrijsen P."/>
            <person name="Sunseri F."/>
            <person name="Falavigna A."/>
            <person name="Ye Y."/>
            <person name="Leebens-Mack J.H."/>
            <person name="Chen G."/>
        </authorList>
    </citation>
    <scope>NUCLEOTIDE SEQUENCE [LARGE SCALE GENOMIC DNA]</scope>
    <source>
        <strain evidence="3">cv. DH0086</strain>
    </source>
</reference>
<dbReference type="EMBL" id="CM007381">
    <property type="protein sequence ID" value="ONK80008.1"/>
    <property type="molecule type" value="Genomic_DNA"/>
</dbReference>
<sequence>MAVDLKSDGPSWASLALSEGLNGGGGGIGGADQPGRGVEGKEFIGKVGGGKGGEGSGGIEGGEGGEECGRLAAAGDPTRLVAEEGGRGGPRVAAWPGHGEGGERGGAGI</sequence>
<proteinExistence type="predicted"/>
<organism evidence="2 3">
    <name type="scientific">Asparagus officinalis</name>
    <name type="common">Garden asparagus</name>
    <dbReference type="NCBI Taxonomy" id="4686"/>
    <lineage>
        <taxon>Eukaryota</taxon>
        <taxon>Viridiplantae</taxon>
        <taxon>Streptophyta</taxon>
        <taxon>Embryophyta</taxon>
        <taxon>Tracheophyta</taxon>
        <taxon>Spermatophyta</taxon>
        <taxon>Magnoliopsida</taxon>
        <taxon>Liliopsida</taxon>
        <taxon>Asparagales</taxon>
        <taxon>Asparagaceae</taxon>
        <taxon>Asparagoideae</taxon>
        <taxon>Asparagus</taxon>
    </lineage>
</organism>
<name>A0A5P1FP49_ASPOF</name>
<keyword evidence="3" id="KW-1185">Reference proteome</keyword>
<feature type="compositionally biased region" description="Gly residues" evidence="1">
    <location>
        <begin position="21"/>
        <end position="32"/>
    </location>
</feature>
<feature type="region of interest" description="Disordered" evidence="1">
    <location>
        <begin position="83"/>
        <end position="109"/>
    </location>
</feature>
<feature type="region of interest" description="Disordered" evidence="1">
    <location>
        <begin position="1"/>
        <end position="70"/>
    </location>
</feature>
<protein>
    <submittedName>
        <fullName evidence="2">Uncharacterized protein</fullName>
    </submittedName>
</protein>
<dbReference type="AlphaFoldDB" id="A0A5P1FP49"/>
<dbReference type="Proteomes" id="UP000243459">
    <property type="component" value="Chromosome 1"/>
</dbReference>
<feature type="compositionally biased region" description="Gly residues" evidence="1">
    <location>
        <begin position="46"/>
        <end position="62"/>
    </location>
</feature>